<evidence type="ECO:0000256" key="9">
    <source>
        <dbReference type="RuleBase" id="RU362002"/>
    </source>
</evidence>
<feature type="transmembrane region" description="Helical" evidence="9">
    <location>
        <begin position="120"/>
        <end position="140"/>
    </location>
</feature>
<gene>
    <name evidence="11" type="primary">amt</name>
    <name evidence="11" type="ORF">BN971_01380</name>
</gene>
<evidence type="ECO:0000256" key="1">
    <source>
        <dbReference type="ARBA" id="ARBA00004141"/>
    </source>
</evidence>
<feature type="transmembrane region" description="Helical" evidence="9">
    <location>
        <begin position="280"/>
        <end position="298"/>
    </location>
</feature>
<dbReference type="AlphaFoldDB" id="A0A0U0W5G7"/>
<feature type="transmembrane region" description="Helical" evidence="9">
    <location>
        <begin position="185"/>
        <end position="206"/>
    </location>
</feature>
<dbReference type="InterPro" id="IPR002229">
    <property type="entry name" value="RhesusRHD"/>
</dbReference>
<dbReference type="Proteomes" id="UP000198875">
    <property type="component" value="Unassembled WGS sequence"/>
</dbReference>
<dbReference type="PROSITE" id="PS01219">
    <property type="entry name" value="AMMONIUM_TRANSP"/>
    <property type="match status" value="1"/>
</dbReference>
<dbReference type="SUPFAM" id="SSF111352">
    <property type="entry name" value="Ammonium transporter"/>
    <property type="match status" value="1"/>
</dbReference>
<keyword evidence="5 9" id="KW-1133">Transmembrane helix</keyword>
<evidence type="ECO:0000259" key="10">
    <source>
        <dbReference type="Pfam" id="PF00909"/>
    </source>
</evidence>
<evidence type="ECO:0000256" key="6">
    <source>
        <dbReference type="ARBA" id="ARBA00023136"/>
    </source>
</evidence>
<reference evidence="11 12" key="1">
    <citation type="submission" date="2015-03" db="EMBL/GenBank/DDBJ databases">
        <authorList>
            <person name="Murphy D."/>
        </authorList>
    </citation>
    <scope>NUCLEOTIDE SEQUENCE [LARGE SCALE GENOMIC DNA]</scope>
    <source>
        <strain evidence="11 12">DSM 44277</strain>
    </source>
</reference>
<dbReference type="InterPro" id="IPR018047">
    <property type="entry name" value="Ammonium_transpt_CS"/>
</dbReference>
<dbReference type="OrthoDB" id="9814202at2"/>
<comment type="similarity">
    <text evidence="2 9">Belongs to the ammonia transporter channel (TC 1.A.11.2) family.</text>
</comment>
<accession>A0A0U0W5G7</accession>
<dbReference type="GO" id="GO:0005886">
    <property type="term" value="C:plasma membrane"/>
    <property type="evidence" value="ECO:0007669"/>
    <property type="project" value="UniProtKB-SubCell"/>
</dbReference>
<feature type="transmembrane region" description="Helical" evidence="9">
    <location>
        <begin position="247"/>
        <end position="268"/>
    </location>
</feature>
<evidence type="ECO:0000256" key="5">
    <source>
        <dbReference type="ARBA" id="ARBA00022989"/>
    </source>
</evidence>
<keyword evidence="4 9" id="KW-0812">Transmembrane</keyword>
<organism evidence="11 12">
    <name type="scientific">Mycobacterium bohemicum DSM 44277</name>
    <dbReference type="NCBI Taxonomy" id="1236609"/>
    <lineage>
        <taxon>Bacteria</taxon>
        <taxon>Bacillati</taxon>
        <taxon>Actinomycetota</taxon>
        <taxon>Actinomycetes</taxon>
        <taxon>Mycobacteriales</taxon>
        <taxon>Mycobacteriaceae</taxon>
        <taxon>Mycobacterium</taxon>
    </lineage>
</organism>
<feature type="transmembrane region" description="Helical" evidence="9">
    <location>
        <begin position="388"/>
        <end position="410"/>
    </location>
</feature>
<comment type="subcellular location">
    <subcellularLocation>
        <location evidence="9">Cell membrane</location>
        <topology evidence="9">Multi-pass membrane protein</topology>
    </subcellularLocation>
    <subcellularLocation>
        <location evidence="1">Membrane</location>
        <topology evidence="1">Multi-pass membrane protein</topology>
    </subcellularLocation>
</comment>
<sequence length="469" mass="50235">MLPYPDWLNPGDNAWQLVAATLVGLMSIPGIAVLYGGIVQKKWAVNTMLMAFTGFSLVLVVWVLWGFKMGFGEPLKLGPGILQSAVGKPRTILSSNNQQIAYIPLLDGTMPSFRFSETTLAYFQFVFAAITPLLFLGSVIGRISFKVWLIFVPLWSTFAYSVNAFLLWGGGWWSHAGALDYSGGYVIHLAAGTSGFVAAAVIGPRLARDRERAVPNNLPLAAVGAGVLWLGWNGFNGGDPYFSGADASLAVINTNLTTAVALLTWVLWDIFASKQRKPTFLGAVNGMITGLVAITPAAGFVNSFGAMIIGVVASTLVWMSWNWLGKTRPFKKVDDTLGVFHTHGVAGLAGGLLVGVLADPHIVEYLGGSTGQDVTFAGWLYGHHPKQILIQAGAAATVIVWDAVVTFVILRVLGLFMKLRLPDEVLETGDLGVHDEEAYPDETLVTGRRVDASAPTRTVVAKSAEPVDD</sequence>
<name>A0A0U0W5G7_MYCBE</name>
<evidence type="ECO:0000313" key="12">
    <source>
        <dbReference type="Proteomes" id="UP000198875"/>
    </source>
</evidence>
<keyword evidence="6 9" id="KW-0472">Membrane</keyword>
<evidence type="ECO:0000256" key="3">
    <source>
        <dbReference type="ARBA" id="ARBA00022448"/>
    </source>
</evidence>
<dbReference type="InterPro" id="IPR029020">
    <property type="entry name" value="Ammonium/urea_transptr"/>
</dbReference>
<dbReference type="PANTHER" id="PTHR43029">
    <property type="entry name" value="AMMONIUM TRANSPORTER MEP2"/>
    <property type="match status" value="1"/>
</dbReference>
<dbReference type="PRINTS" id="PR00342">
    <property type="entry name" value="RHESUSRHD"/>
</dbReference>
<proteinExistence type="inferred from homology"/>
<dbReference type="EMBL" id="CSTD01000001">
    <property type="protein sequence ID" value="CPR08867.1"/>
    <property type="molecule type" value="Genomic_DNA"/>
</dbReference>
<dbReference type="GO" id="GO:0008519">
    <property type="term" value="F:ammonium channel activity"/>
    <property type="evidence" value="ECO:0007669"/>
    <property type="project" value="InterPro"/>
</dbReference>
<feature type="domain" description="Ammonium transporter AmtB-like" evidence="10">
    <location>
        <begin position="14"/>
        <end position="439"/>
    </location>
</feature>
<evidence type="ECO:0000256" key="4">
    <source>
        <dbReference type="ARBA" id="ARBA00022692"/>
    </source>
</evidence>
<dbReference type="NCBIfam" id="TIGR00836">
    <property type="entry name" value="amt"/>
    <property type="match status" value="1"/>
</dbReference>
<evidence type="ECO:0000313" key="11">
    <source>
        <dbReference type="EMBL" id="CPR08867.1"/>
    </source>
</evidence>
<evidence type="ECO:0000256" key="2">
    <source>
        <dbReference type="ARBA" id="ARBA00005887"/>
    </source>
</evidence>
<feature type="transmembrane region" description="Helical" evidence="9">
    <location>
        <begin position="14"/>
        <end position="36"/>
    </location>
</feature>
<dbReference type="Gene3D" id="1.10.3430.10">
    <property type="entry name" value="Ammonium transporter AmtB like domains"/>
    <property type="match status" value="1"/>
</dbReference>
<keyword evidence="3 9" id="KW-0813">Transport</keyword>
<dbReference type="Pfam" id="PF00909">
    <property type="entry name" value="Ammonium_transp"/>
    <property type="match status" value="1"/>
</dbReference>
<dbReference type="PANTHER" id="PTHR43029:SF10">
    <property type="entry name" value="AMMONIUM TRANSPORTER MEP2"/>
    <property type="match status" value="1"/>
</dbReference>
<keyword evidence="7 9" id="KW-0924">Ammonia transport</keyword>
<dbReference type="InterPro" id="IPR001905">
    <property type="entry name" value="Ammonium_transpt"/>
</dbReference>
<evidence type="ECO:0000256" key="8">
    <source>
        <dbReference type="ARBA" id="ARBA00050025"/>
    </source>
</evidence>
<feature type="transmembrane region" description="Helical" evidence="9">
    <location>
        <begin position="43"/>
        <end position="65"/>
    </location>
</feature>
<dbReference type="InterPro" id="IPR024041">
    <property type="entry name" value="NH4_transpt_AmtB-like_dom"/>
</dbReference>
<dbReference type="RefSeq" id="WP_085180046.1">
    <property type="nucleotide sequence ID" value="NZ_CSTD01000001.1"/>
</dbReference>
<feature type="transmembrane region" description="Helical" evidence="9">
    <location>
        <begin position="147"/>
        <end position="173"/>
    </location>
</feature>
<feature type="transmembrane region" description="Helical" evidence="9">
    <location>
        <begin position="336"/>
        <end position="358"/>
    </location>
</feature>
<protein>
    <recommendedName>
        <fullName evidence="8 9">Ammonium transporter</fullName>
    </recommendedName>
</protein>
<feature type="transmembrane region" description="Helical" evidence="9">
    <location>
        <begin position="218"/>
        <end position="235"/>
    </location>
</feature>
<feature type="transmembrane region" description="Helical" evidence="9">
    <location>
        <begin position="304"/>
        <end position="324"/>
    </location>
</feature>
<evidence type="ECO:0000256" key="7">
    <source>
        <dbReference type="ARBA" id="ARBA00023177"/>
    </source>
</evidence>